<evidence type="ECO:0000256" key="5">
    <source>
        <dbReference type="SAM" id="Coils"/>
    </source>
</evidence>
<evidence type="ECO:0000259" key="6">
    <source>
        <dbReference type="PROSITE" id="PS50888"/>
    </source>
</evidence>
<dbReference type="Gene3D" id="3.30.420.10">
    <property type="entry name" value="Ribonuclease H-like superfamily/Ribonuclease H"/>
    <property type="match status" value="1"/>
</dbReference>
<evidence type="ECO:0000256" key="2">
    <source>
        <dbReference type="ARBA" id="ARBA00023015"/>
    </source>
</evidence>
<keyword evidence="5" id="KW-0175">Coiled coil</keyword>
<evidence type="ECO:0000256" key="3">
    <source>
        <dbReference type="ARBA" id="ARBA00023163"/>
    </source>
</evidence>
<dbReference type="GO" id="GO:0003676">
    <property type="term" value="F:nucleic acid binding"/>
    <property type="evidence" value="ECO:0007669"/>
    <property type="project" value="InterPro"/>
</dbReference>
<dbReference type="GO" id="GO:0004523">
    <property type="term" value="F:RNA-DNA hybrid ribonuclease activity"/>
    <property type="evidence" value="ECO:0007669"/>
    <property type="project" value="InterPro"/>
</dbReference>
<dbReference type="OrthoDB" id="690068at2759"/>
<dbReference type="Pfam" id="PF00010">
    <property type="entry name" value="HLH"/>
    <property type="match status" value="1"/>
</dbReference>
<dbReference type="CDD" id="cd06222">
    <property type="entry name" value="RNase_H_like"/>
    <property type="match status" value="1"/>
</dbReference>
<dbReference type="PROSITE" id="PS50888">
    <property type="entry name" value="BHLH"/>
    <property type="match status" value="1"/>
</dbReference>
<evidence type="ECO:0000313" key="7">
    <source>
        <dbReference type="EMBL" id="KAF6157355.1"/>
    </source>
</evidence>
<dbReference type="PANTHER" id="PTHR45959">
    <property type="entry name" value="BHLH TRANSCRIPTION FACTOR"/>
    <property type="match status" value="1"/>
</dbReference>
<evidence type="ECO:0000256" key="4">
    <source>
        <dbReference type="ARBA" id="ARBA00023242"/>
    </source>
</evidence>
<keyword evidence="8" id="KW-1185">Reference proteome</keyword>
<reference evidence="7 8" key="1">
    <citation type="journal article" date="2020" name="IScience">
        <title>Genome Sequencing of the Endangered Kingdonia uniflora (Circaeasteraceae, Ranunculales) Reveals Potential Mechanisms of Evolutionary Specialization.</title>
        <authorList>
            <person name="Sun Y."/>
            <person name="Deng T."/>
            <person name="Zhang A."/>
            <person name="Moore M.J."/>
            <person name="Landis J.B."/>
            <person name="Lin N."/>
            <person name="Zhang H."/>
            <person name="Zhang X."/>
            <person name="Huang J."/>
            <person name="Zhang X."/>
            <person name="Sun H."/>
            <person name="Wang H."/>
        </authorList>
    </citation>
    <scope>NUCLEOTIDE SEQUENCE [LARGE SCALE GENOMIC DNA]</scope>
    <source>
        <strain evidence="7">TB1705</strain>
        <tissue evidence="7">Leaf</tissue>
    </source>
</reference>
<dbReference type="EMBL" id="JACGCM010001275">
    <property type="protein sequence ID" value="KAF6157355.1"/>
    <property type="molecule type" value="Genomic_DNA"/>
</dbReference>
<dbReference type="Gene3D" id="4.10.280.10">
    <property type="entry name" value="Helix-loop-helix DNA-binding domain"/>
    <property type="match status" value="1"/>
</dbReference>
<dbReference type="InterPro" id="IPR011598">
    <property type="entry name" value="bHLH_dom"/>
</dbReference>
<evidence type="ECO:0000313" key="8">
    <source>
        <dbReference type="Proteomes" id="UP000541444"/>
    </source>
</evidence>
<dbReference type="InterPro" id="IPR054502">
    <property type="entry name" value="bHLH-TF_ACT-like_plant"/>
</dbReference>
<dbReference type="Pfam" id="PF22754">
    <property type="entry name" value="bHLH-TF_ACT-like_plant"/>
    <property type="match status" value="1"/>
</dbReference>
<dbReference type="Proteomes" id="UP000541444">
    <property type="component" value="Unassembled WGS sequence"/>
</dbReference>
<protein>
    <recommendedName>
        <fullName evidence="6">BHLH domain-containing protein</fullName>
    </recommendedName>
</protein>
<dbReference type="Pfam" id="PF13456">
    <property type="entry name" value="RVT_3"/>
    <property type="match status" value="1"/>
</dbReference>
<dbReference type="AlphaFoldDB" id="A0A7J7MR17"/>
<dbReference type="SUPFAM" id="SSF47459">
    <property type="entry name" value="HLH, helix-loop-helix DNA-binding domain"/>
    <property type="match status" value="1"/>
</dbReference>
<accession>A0A7J7MR17</accession>
<keyword evidence="4" id="KW-0539">Nucleus</keyword>
<keyword evidence="3" id="KW-0804">Transcription</keyword>
<dbReference type="InterPro" id="IPR044730">
    <property type="entry name" value="RNase_H-like_dom_plant"/>
</dbReference>
<organism evidence="7 8">
    <name type="scientific">Kingdonia uniflora</name>
    <dbReference type="NCBI Taxonomy" id="39325"/>
    <lineage>
        <taxon>Eukaryota</taxon>
        <taxon>Viridiplantae</taxon>
        <taxon>Streptophyta</taxon>
        <taxon>Embryophyta</taxon>
        <taxon>Tracheophyta</taxon>
        <taxon>Spermatophyta</taxon>
        <taxon>Magnoliopsida</taxon>
        <taxon>Ranunculales</taxon>
        <taxon>Circaeasteraceae</taxon>
        <taxon>Kingdonia</taxon>
    </lineage>
</organism>
<dbReference type="CDD" id="cd11452">
    <property type="entry name" value="bHLH_AtNAI1_like"/>
    <property type="match status" value="1"/>
</dbReference>
<dbReference type="InterPro" id="IPR002156">
    <property type="entry name" value="RNaseH_domain"/>
</dbReference>
<keyword evidence="2" id="KW-0805">Transcription regulation</keyword>
<feature type="coiled-coil region" evidence="5">
    <location>
        <begin position="334"/>
        <end position="361"/>
    </location>
</feature>
<dbReference type="InterPro" id="IPR036397">
    <property type="entry name" value="RNaseH_sf"/>
</dbReference>
<dbReference type="GO" id="GO:0046983">
    <property type="term" value="F:protein dimerization activity"/>
    <property type="evidence" value="ECO:0007669"/>
    <property type="project" value="InterPro"/>
</dbReference>
<feature type="domain" description="BHLH" evidence="6">
    <location>
        <begin position="295"/>
        <end position="344"/>
    </location>
</feature>
<dbReference type="PANTHER" id="PTHR45959:SF2">
    <property type="entry name" value="BHLH TRANSCRIPTION FACTOR"/>
    <property type="match status" value="1"/>
</dbReference>
<sequence>MVPWRSLFDGWEKINVDASFSKDKVFNGLGLVIRDHLNVFGAARGSTCRFASAEDCEALAVLEGIIWARARGIPRVHIETDAEVISLFCGDGVADVSWTTKAILRDCMDMFRYFVDICITYAPCNTNSVRLPLGLWMTTFKIASSMDSYAPWLSDMGIEEHFATQLEAAFTEGISFSSDQSFSSYQPFNLRSSSTTTFRSSSFESSKVTALERPSKELKTDSLNSCISTEHIISSPETTSSPTIISFGNINSPNDIEHVYDVATVSNPRKRAADMSYSSKAIQGNKRVTVAHKLLCTQDHIMAERKRREKLNQLFIALSAIIPDLKKMDKASVLGDAITYLKELQERVKKLEEQTANKTKKSVVLVSKSKFFDEDNASSDESFTDFADKGLPEIEARVSDKNVLIRIHCEKHSGIFLEIYKTIEKLNLTIVNSSAMPFGDLALDITIVAQMDVEFCLTVNELVKNLQSALCQFM</sequence>
<dbReference type="InterPro" id="IPR036638">
    <property type="entry name" value="HLH_DNA-bd_sf"/>
</dbReference>
<evidence type="ECO:0000256" key="1">
    <source>
        <dbReference type="ARBA" id="ARBA00004123"/>
    </source>
</evidence>
<dbReference type="SMART" id="SM00353">
    <property type="entry name" value="HLH"/>
    <property type="match status" value="1"/>
</dbReference>
<proteinExistence type="predicted"/>
<name>A0A7J7MR17_9MAGN</name>
<gene>
    <name evidence="7" type="ORF">GIB67_004293</name>
</gene>
<comment type="subcellular location">
    <subcellularLocation>
        <location evidence="1">Nucleus</location>
    </subcellularLocation>
</comment>
<dbReference type="InterPro" id="IPR052610">
    <property type="entry name" value="bHLH_transcription_regulator"/>
</dbReference>
<comment type="caution">
    <text evidence="7">The sequence shown here is derived from an EMBL/GenBank/DDBJ whole genome shotgun (WGS) entry which is preliminary data.</text>
</comment>